<sequence>MVPKRTAVVLVKPVPVRVMVVPPVVGPVVGVMVVRVGAGVVV</sequence>
<keyword evidence="1" id="KW-0472">Membrane</keyword>
<protein>
    <submittedName>
        <fullName evidence="2">Uncharacterized protein</fullName>
    </submittedName>
</protein>
<evidence type="ECO:0000256" key="1">
    <source>
        <dbReference type="SAM" id="Phobius"/>
    </source>
</evidence>
<keyword evidence="1" id="KW-1133">Transmembrane helix</keyword>
<organism evidence="2 3">
    <name type="scientific">Wenjunlia tyrosinilytica</name>
    <dbReference type="NCBI Taxonomy" id="1544741"/>
    <lineage>
        <taxon>Bacteria</taxon>
        <taxon>Bacillati</taxon>
        <taxon>Actinomycetota</taxon>
        <taxon>Actinomycetes</taxon>
        <taxon>Kitasatosporales</taxon>
        <taxon>Streptomycetaceae</taxon>
        <taxon>Wenjunlia</taxon>
    </lineage>
</organism>
<dbReference type="AlphaFoldDB" id="A0A917ZTE8"/>
<proteinExistence type="predicted"/>
<name>A0A917ZTE8_9ACTN</name>
<keyword evidence="1" id="KW-0812">Transmembrane</keyword>
<gene>
    <name evidence="2" type="ORF">GCM10012280_48830</name>
</gene>
<evidence type="ECO:0000313" key="3">
    <source>
        <dbReference type="Proteomes" id="UP000641932"/>
    </source>
</evidence>
<reference evidence="2" key="2">
    <citation type="submission" date="2020-09" db="EMBL/GenBank/DDBJ databases">
        <authorList>
            <person name="Sun Q."/>
            <person name="Zhou Y."/>
        </authorList>
    </citation>
    <scope>NUCLEOTIDE SEQUENCE</scope>
    <source>
        <strain evidence="2">CGMCC 4.7201</strain>
    </source>
</reference>
<evidence type="ECO:0000313" key="2">
    <source>
        <dbReference type="EMBL" id="GGO94308.1"/>
    </source>
</evidence>
<accession>A0A917ZTE8</accession>
<reference evidence="2" key="1">
    <citation type="journal article" date="2014" name="Int. J. Syst. Evol. Microbiol.">
        <title>Complete genome sequence of Corynebacterium casei LMG S-19264T (=DSM 44701T), isolated from a smear-ripened cheese.</title>
        <authorList>
            <consortium name="US DOE Joint Genome Institute (JGI-PGF)"/>
            <person name="Walter F."/>
            <person name="Albersmeier A."/>
            <person name="Kalinowski J."/>
            <person name="Ruckert C."/>
        </authorList>
    </citation>
    <scope>NUCLEOTIDE SEQUENCE</scope>
    <source>
        <strain evidence="2">CGMCC 4.7201</strain>
    </source>
</reference>
<dbReference type="Proteomes" id="UP000641932">
    <property type="component" value="Unassembled WGS sequence"/>
</dbReference>
<keyword evidence="3" id="KW-1185">Reference proteome</keyword>
<feature type="transmembrane region" description="Helical" evidence="1">
    <location>
        <begin position="20"/>
        <end position="41"/>
    </location>
</feature>
<dbReference type="EMBL" id="BMMS01000023">
    <property type="protein sequence ID" value="GGO94308.1"/>
    <property type="molecule type" value="Genomic_DNA"/>
</dbReference>
<comment type="caution">
    <text evidence="2">The sequence shown here is derived from an EMBL/GenBank/DDBJ whole genome shotgun (WGS) entry which is preliminary data.</text>
</comment>